<dbReference type="InterPro" id="IPR001810">
    <property type="entry name" value="F-box_dom"/>
</dbReference>
<sequence>MQSATVATPATPGTAAGLYSNAASPMIPTFESGVPLSDILNRFPVEMWEHVFSHMHAGELVPSRRVCKAFYEITVRPFNRVIHWRSWHAFKQWNRNPLEGRLLYVPREVTVGPRHAPYYDSRDIEYSNILPIVSDFHKLTSFTLSHVAFPLIDILHMIRGLPRLQHLQLNHVSRGPEDPFYNRPAPIMTCTSLRTIQLRHVVGTPLVGDEGLERLVKVLSLEGLNQIRMTLNTFIDLLESINQTRNTPTASQPLPKLASTVRVFEVEVDRQVESLDTDFLDFIEYTNILVNWLQGCSQGLEHLSLRLCGDMPTPLDLVQFPNVIEYTGPHSLARGFKFGRAIQRVWVPACPGPEHGEAWVMSRTIPARYSAPLTHLSIWNFDTTDTSIHQLFTAYPQLKEVSLVPSTPLTTFHYSLLSISLESVPALTGLSIIQPDGALLPPDDCLSYEDQLSLLGMYKRVCPLLEYVRFKPDLKHVWDSLLQRWAPVGYDGPQLFLPADEAVSVPWYNRSSIF</sequence>
<name>A0ABR3FCT2_9AGAR</name>
<evidence type="ECO:0000259" key="1">
    <source>
        <dbReference type="Pfam" id="PF00646"/>
    </source>
</evidence>
<reference evidence="2 3" key="1">
    <citation type="submission" date="2024-02" db="EMBL/GenBank/DDBJ databases">
        <title>A draft genome for the cacao thread blight pathogen Marasmius crinis-equi.</title>
        <authorList>
            <person name="Cohen S.P."/>
            <person name="Baruah I.K."/>
            <person name="Amoako-Attah I."/>
            <person name="Bukari Y."/>
            <person name="Meinhardt L.W."/>
            <person name="Bailey B.A."/>
        </authorList>
    </citation>
    <scope>NUCLEOTIDE SEQUENCE [LARGE SCALE GENOMIC DNA]</scope>
    <source>
        <strain evidence="2 3">GH-76</strain>
    </source>
</reference>
<dbReference type="SUPFAM" id="SSF52047">
    <property type="entry name" value="RNI-like"/>
    <property type="match status" value="1"/>
</dbReference>
<dbReference type="InterPro" id="IPR032675">
    <property type="entry name" value="LRR_dom_sf"/>
</dbReference>
<organism evidence="2 3">
    <name type="scientific">Marasmius crinis-equi</name>
    <dbReference type="NCBI Taxonomy" id="585013"/>
    <lineage>
        <taxon>Eukaryota</taxon>
        <taxon>Fungi</taxon>
        <taxon>Dikarya</taxon>
        <taxon>Basidiomycota</taxon>
        <taxon>Agaricomycotina</taxon>
        <taxon>Agaricomycetes</taxon>
        <taxon>Agaricomycetidae</taxon>
        <taxon>Agaricales</taxon>
        <taxon>Marasmiineae</taxon>
        <taxon>Marasmiaceae</taxon>
        <taxon>Marasmius</taxon>
    </lineage>
</organism>
<evidence type="ECO:0000313" key="2">
    <source>
        <dbReference type="EMBL" id="KAL0573040.1"/>
    </source>
</evidence>
<dbReference type="SUPFAM" id="SSF81383">
    <property type="entry name" value="F-box domain"/>
    <property type="match status" value="1"/>
</dbReference>
<dbReference type="Pfam" id="PF00646">
    <property type="entry name" value="F-box"/>
    <property type="match status" value="1"/>
</dbReference>
<dbReference type="Proteomes" id="UP001465976">
    <property type="component" value="Unassembled WGS sequence"/>
</dbReference>
<accession>A0ABR3FCT2</accession>
<evidence type="ECO:0000313" key="3">
    <source>
        <dbReference type="Proteomes" id="UP001465976"/>
    </source>
</evidence>
<dbReference type="CDD" id="cd09917">
    <property type="entry name" value="F-box_SF"/>
    <property type="match status" value="1"/>
</dbReference>
<proteinExistence type="predicted"/>
<dbReference type="EMBL" id="JBAHYK010000552">
    <property type="protein sequence ID" value="KAL0573040.1"/>
    <property type="molecule type" value="Genomic_DNA"/>
</dbReference>
<comment type="caution">
    <text evidence="2">The sequence shown here is derived from an EMBL/GenBank/DDBJ whole genome shotgun (WGS) entry which is preliminary data.</text>
</comment>
<dbReference type="Gene3D" id="3.80.10.10">
    <property type="entry name" value="Ribonuclease Inhibitor"/>
    <property type="match status" value="1"/>
</dbReference>
<keyword evidence="3" id="KW-1185">Reference proteome</keyword>
<gene>
    <name evidence="2" type="ORF">V5O48_008918</name>
</gene>
<feature type="domain" description="F-box" evidence="1">
    <location>
        <begin position="41"/>
        <end position="73"/>
    </location>
</feature>
<protein>
    <recommendedName>
        <fullName evidence="1">F-box domain-containing protein</fullName>
    </recommendedName>
</protein>
<dbReference type="InterPro" id="IPR036047">
    <property type="entry name" value="F-box-like_dom_sf"/>
</dbReference>
<dbReference type="Gene3D" id="1.20.1280.50">
    <property type="match status" value="1"/>
</dbReference>